<dbReference type="STRING" id="706570.PT85_05825"/>
<protein>
    <recommendedName>
        <fullName evidence="3">DUF1631 domain-containing protein</fullName>
    </recommendedName>
</protein>
<dbReference type="Proteomes" id="UP000030980">
    <property type="component" value="Unassembled WGS sequence"/>
</dbReference>
<evidence type="ECO:0008006" key="3">
    <source>
        <dbReference type="Google" id="ProtNLM"/>
    </source>
</evidence>
<comment type="caution">
    <text evidence="1">The sequence shown here is derived from an EMBL/GenBank/DDBJ whole genome shotgun (WGS) entry which is preliminary data.</text>
</comment>
<evidence type="ECO:0000313" key="1">
    <source>
        <dbReference type="EMBL" id="KHO65577.1"/>
    </source>
</evidence>
<dbReference type="OrthoDB" id="6188167at2"/>
<sequence>MKTEAKVVAFGLPTSRRRNDQPLPVPLEQIRDLAQAQLRQGIQALFDDVDDALFDRADRADNSQEQELYFEAMRDLRLKRQGIERTFLDRCAGGFESLLQEQGAELRTLGHAELEARVADEAMIGKALGQLEPGLGQLSLRLGALLGRPVGEGGNPLGPHALCTFFAEACSEADMPIRIKLIVLKLFERHCLGRLGVLCKEAHRLLEAEGVPSAESPPAAVTEQEAAMDAAAEPADAQVDQLRVGSWLELRMDDEQKLRCKLAAFIRPTGRYIFVNRSGVKVLERTRAELAADLAAGAVRLLDDAQIFDRALESVINLRRVKTDQP</sequence>
<dbReference type="Pfam" id="PF07793">
    <property type="entry name" value="DUF1631"/>
    <property type="match status" value="2"/>
</dbReference>
<evidence type="ECO:0000313" key="2">
    <source>
        <dbReference type="Proteomes" id="UP000030980"/>
    </source>
</evidence>
<accession>A0A0B3C228</accession>
<keyword evidence="2" id="KW-1185">Reference proteome</keyword>
<dbReference type="EMBL" id="JTAK01000002">
    <property type="protein sequence ID" value="KHO65577.1"/>
    <property type="molecule type" value="Genomic_DNA"/>
</dbReference>
<gene>
    <name evidence="1" type="ORF">PT85_05825</name>
</gene>
<organism evidence="1 2">
    <name type="scientific">Pseudomonas flexibilis</name>
    <dbReference type="NCBI Taxonomy" id="706570"/>
    <lineage>
        <taxon>Bacteria</taxon>
        <taxon>Pseudomonadati</taxon>
        <taxon>Pseudomonadota</taxon>
        <taxon>Gammaproteobacteria</taxon>
        <taxon>Pseudomonadales</taxon>
        <taxon>Pseudomonadaceae</taxon>
        <taxon>Pseudomonas</taxon>
    </lineage>
</organism>
<proteinExistence type="predicted"/>
<name>A0A0B3C228_9PSED</name>
<dbReference type="InterPro" id="IPR012434">
    <property type="entry name" value="DUF1631"/>
</dbReference>
<dbReference type="AlphaFoldDB" id="A0A0B3C228"/>
<reference evidence="1 2" key="1">
    <citation type="submission" date="2014-11" db="EMBL/GenBank/DDBJ databases">
        <title>Genome sequence of Pseudomonas tuomuerensis JCM 14085.</title>
        <authorList>
            <person name="Shin S.-K."/>
            <person name="Yi H."/>
        </authorList>
    </citation>
    <scope>NUCLEOTIDE SEQUENCE [LARGE SCALE GENOMIC DNA]</scope>
    <source>
        <strain evidence="1 2">JCM 14085</strain>
    </source>
</reference>